<evidence type="ECO:0000313" key="6">
    <source>
        <dbReference type="EMBL" id="TCV02663.1"/>
    </source>
</evidence>
<dbReference type="Pfam" id="PF07690">
    <property type="entry name" value="MFS_1"/>
    <property type="match status" value="1"/>
</dbReference>
<keyword evidence="3 4" id="KW-0472">Membrane</keyword>
<feature type="transmembrane region" description="Helical" evidence="4">
    <location>
        <begin position="337"/>
        <end position="360"/>
    </location>
</feature>
<name>A0A4R3VFA1_9BURK</name>
<feature type="transmembrane region" description="Helical" evidence="4">
    <location>
        <begin position="81"/>
        <end position="98"/>
    </location>
</feature>
<feature type="transmembrane region" description="Helical" evidence="4">
    <location>
        <begin position="366"/>
        <end position="386"/>
    </location>
</feature>
<proteinExistence type="predicted"/>
<feature type="domain" description="Major facilitator superfamily (MFS) profile" evidence="5">
    <location>
        <begin position="13"/>
        <end position="392"/>
    </location>
</feature>
<evidence type="ECO:0000256" key="4">
    <source>
        <dbReference type="SAM" id="Phobius"/>
    </source>
</evidence>
<keyword evidence="2 4" id="KW-1133">Transmembrane helix</keyword>
<feature type="transmembrane region" description="Helical" evidence="4">
    <location>
        <begin position="303"/>
        <end position="325"/>
    </location>
</feature>
<reference evidence="6 7" key="1">
    <citation type="submission" date="2019-03" db="EMBL/GenBank/DDBJ databases">
        <title>Genomic Encyclopedia of Type Strains, Phase IV (KMG-IV): sequencing the most valuable type-strain genomes for metagenomic binning, comparative biology and taxonomic classification.</title>
        <authorList>
            <person name="Goeker M."/>
        </authorList>
    </citation>
    <scope>NUCLEOTIDE SEQUENCE [LARGE SCALE GENOMIC DNA]</scope>
    <source>
        <strain evidence="6 7">DSM 100048</strain>
    </source>
</reference>
<dbReference type="InterPro" id="IPR052524">
    <property type="entry name" value="MFS_Cyanate_Porter"/>
</dbReference>
<accession>A0A4R3VFA1</accession>
<evidence type="ECO:0000256" key="3">
    <source>
        <dbReference type="ARBA" id="ARBA00023136"/>
    </source>
</evidence>
<dbReference type="AlphaFoldDB" id="A0A4R3VFA1"/>
<dbReference type="Proteomes" id="UP000294692">
    <property type="component" value="Unassembled WGS sequence"/>
</dbReference>
<sequence>MNHPMKRAIAGQAVLVAGILLIAAALRAPFTGLPPLLGPIAEDFGLNTLATGALTTLPLLAFALISPFGALFARAFGLERTLFYALAAIALGIALRSADGVWTLYLGTAIIGMGIACGNVLLPSLVKRDFPQRIASLTGAYALTMGVAAAVGSAVVIPLAQAWGWRVSLGTFLLLPLAALAVWMTQLGNRASQASTDTATPQQDGGKVWHSVLAWQVTLFFGLNSTIYYIVIGWLPAILVDAGMTPARAGSLHGILQLASAVPGLVIGPILGRMRDQRLAAAVVSLFSATALLGLLLAPQLALAWSILFGLGSGANIILGLSFIALRTSNAHQAATLSGMSQCLGYLLAATGPIAIGALHDFTGGWQAPLALCTALALAAMGMGILSGRNRRIGA</sequence>
<protein>
    <submittedName>
        <fullName evidence="6">CP family cyanate transporter-like MFS transporter</fullName>
    </submittedName>
</protein>
<dbReference type="OrthoDB" id="5317164at2"/>
<feature type="transmembrane region" description="Helical" evidence="4">
    <location>
        <begin position="134"/>
        <end position="157"/>
    </location>
</feature>
<dbReference type="Gene3D" id="1.20.1250.20">
    <property type="entry name" value="MFS general substrate transporter like domains"/>
    <property type="match status" value="1"/>
</dbReference>
<comment type="caution">
    <text evidence="6">The sequence shown here is derived from an EMBL/GenBank/DDBJ whole genome shotgun (WGS) entry which is preliminary data.</text>
</comment>
<evidence type="ECO:0000256" key="2">
    <source>
        <dbReference type="ARBA" id="ARBA00022989"/>
    </source>
</evidence>
<dbReference type="InterPro" id="IPR020846">
    <property type="entry name" value="MFS_dom"/>
</dbReference>
<dbReference type="InterPro" id="IPR036259">
    <property type="entry name" value="MFS_trans_sf"/>
</dbReference>
<dbReference type="SUPFAM" id="SSF103473">
    <property type="entry name" value="MFS general substrate transporter"/>
    <property type="match status" value="1"/>
</dbReference>
<feature type="transmembrane region" description="Helical" evidence="4">
    <location>
        <begin position="279"/>
        <end position="297"/>
    </location>
</feature>
<feature type="transmembrane region" description="Helical" evidence="4">
    <location>
        <begin position="104"/>
        <end position="122"/>
    </location>
</feature>
<gene>
    <name evidence="6" type="ORF">EV686_101119</name>
</gene>
<dbReference type="PROSITE" id="PS50850">
    <property type="entry name" value="MFS"/>
    <property type="match status" value="1"/>
</dbReference>
<dbReference type="PANTHER" id="PTHR23523">
    <property type="match status" value="1"/>
</dbReference>
<evidence type="ECO:0000259" key="5">
    <source>
        <dbReference type="PROSITE" id="PS50850"/>
    </source>
</evidence>
<keyword evidence="1 4" id="KW-0812">Transmembrane</keyword>
<dbReference type="PANTHER" id="PTHR23523:SF2">
    <property type="entry name" value="2-NITROIMIDAZOLE TRANSPORTER"/>
    <property type="match status" value="1"/>
</dbReference>
<dbReference type="GO" id="GO:0022857">
    <property type="term" value="F:transmembrane transporter activity"/>
    <property type="evidence" value="ECO:0007669"/>
    <property type="project" value="InterPro"/>
</dbReference>
<dbReference type="InterPro" id="IPR011701">
    <property type="entry name" value="MFS"/>
</dbReference>
<keyword evidence="7" id="KW-1185">Reference proteome</keyword>
<feature type="transmembrane region" description="Helical" evidence="4">
    <location>
        <begin position="255"/>
        <end position="272"/>
    </location>
</feature>
<organism evidence="6 7">
    <name type="scientific">Paracandidimonas soli</name>
    <dbReference type="NCBI Taxonomy" id="1917182"/>
    <lineage>
        <taxon>Bacteria</taxon>
        <taxon>Pseudomonadati</taxon>
        <taxon>Pseudomonadota</taxon>
        <taxon>Betaproteobacteria</taxon>
        <taxon>Burkholderiales</taxon>
        <taxon>Alcaligenaceae</taxon>
        <taxon>Paracandidimonas</taxon>
    </lineage>
</organism>
<feature type="transmembrane region" description="Helical" evidence="4">
    <location>
        <begin position="212"/>
        <end position="235"/>
    </location>
</feature>
<dbReference type="EMBL" id="SMBX01000001">
    <property type="protein sequence ID" value="TCV02663.1"/>
    <property type="molecule type" value="Genomic_DNA"/>
</dbReference>
<feature type="transmembrane region" description="Helical" evidence="4">
    <location>
        <begin position="51"/>
        <end position="72"/>
    </location>
</feature>
<evidence type="ECO:0000256" key="1">
    <source>
        <dbReference type="ARBA" id="ARBA00022692"/>
    </source>
</evidence>
<feature type="transmembrane region" description="Helical" evidence="4">
    <location>
        <begin position="163"/>
        <end position="183"/>
    </location>
</feature>
<evidence type="ECO:0000313" key="7">
    <source>
        <dbReference type="Proteomes" id="UP000294692"/>
    </source>
</evidence>